<organism evidence="3 4">
    <name type="scientific">Citrobacter enshiensis</name>
    <dbReference type="NCBI Taxonomy" id="2971264"/>
    <lineage>
        <taxon>Bacteria</taxon>
        <taxon>Pseudomonadati</taxon>
        <taxon>Pseudomonadota</taxon>
        <taxon>Gammaproteobacteria</taxon>
        <taxon>Enterobacterales</taxon>
        <taxon>Enterobacteriaceae</taxon>
        <taxon>Citrobacter</taxon>
    </lineage>
</organism>
<feature type="region of interest" description="Disordered" evidence="1">
    <location>
        <begin position="206"/>
        <end position="229"/>
    </location>
</feature>
<evidence type="ECO:0000313" key="3">
    <source>
        <dbReference type="EMBL" id="MDN8598615.1"/>
    </source>
</evidence>
<evidence type="ECO:0000259" key="2">
    <source>
        <dbReference type="Pfam" id="PF21821"/>
    </source>
</evidence>
<protein>
    <recommendedName>
        <fullName evidence="2">Dit-like phage tail protein N-terminal domain-containing protein</fullName>
    </recommendedName>
</protein>
<name>A0ABT8PQK5_9ENTR</name>
<sequence length="229" mass="24787">MPNIEFPDVPNVPGVPSIARNPDFSADYGDLVSAISGGNPLSIIESVTTPRWGIYLPDTMEKMIEPDSVLAFEYRGEARISDYPVEEGGFRSYNKVQQPFDIRMKMTCSGAGTLTSVGSVGVSGISAGMTRQTFIETLETMKISLQVFNVVTPDFVYKSLNLVHFDYKRTNTDGVSLLTADVYLREVMQTVESSYRTVATDSAADAKNQGTTNAVSPTPTQNAAIEGGS</sequence>
<gene>
    <name evidence="3" type="ORF">Q0A17_04155</name>
</gene>
<comment type="caution">
    <text evidence="3">The sequence shown here is derived from an EMBL/GenBank/DDBJ whole genome shotgun (WGS) entry which is preliminary data.</text>
</comment>
<feature type="compositionally biased region" description="Polar residues" evidence="1">
    <location>
        <begin position="208"/>
        <end position="223"/>
    </location>
</feature>
<keyword evidence="4" id="KW-1185">Reference proteome</keyword>
<dbReference type="EMBL" id="JAUJYW010000002">
    <property type="protein sequence ID" value="MDN8598615.1"/>
    <property type="molecule type" value="Genomic_DNA"/>
</dbReference>
<dbReference type="InterPro" id="IPR048494">
    <property type="entry name" value="Dit-like_N"/>
</dbReference>
<dbReference type="RefSeq" id="WP_301697124.1">
    <property type="nucleotide sequence ID" value="NZ_JAUJYW010000002.1"/>
</dbReference>
<accession>A0ABT8PQK5</accession>
<evidence type="ECO:0000313" key="4">
    <source>
        <dbReference type="Proteomes" id="UP001174867"/>
    </source>
</evidence>
<dbReference type="Proteomes" id="UP001174867">
    <property type="component" value="Unassembled WGS sequence"/>
</dbReference>
<reference evidence="3 4" key="1">
    <citation type="submission" date="2023-07" db="EMBL/GenBank/DDBJ databases">
        <title>Citrobacter selenititolerans sp. nov., isolated from seleniferous soil.</title>
        <authorList>
            <person name="Zhang S."/>
            <person name="Li K."/>
            <person name="Peng J."/>
            <person name="Wang H."/>
            <person name="Sun J."/>
            <person name="Guo Y."/>
        </authorList>
    </citation>
    <scope>NUCLEOTIDE SEQUENCE [LARGE SCALE GENOMIC DNA]</scope>
    <source>
        <strain evidence="3 4">S2-9</strain>
    </source>
</reference>
<feature type="domain" description="Dit-like phage tail protein N-terminal" evidence="2">
    <location>
        <begin position="67"/>
        <end position="198"/>
    </location>
</feature>
<dbReference type="Pfam" id="PF21821">
    <property type="entry name" value="Dit_like"/>
    <property type="match status" value="1"/>
</dbReference>
<proteinExistence type="predicted"/>
<evidence type="ECO:0000256" key="1">
    <source>
        <dbReference type="SAM" id="MobiDB-lite"/>
    </source>
</evidence>